<dbReference type="EMBL" id="SZYE01000105">
    <property type="protein sequence ID" value="TKR23156.1"/>
    <property type="molecule type" value="Genomic_DNA"/>
</dbReference>
<protein>
    <recommendedName>
        <fullName evidence="7">ATP synthase F1 complex delta/epsilon subunit N-terminal domain-containing protein</fullName>
    </recommendedName>
</protein>
<dbReference type="InterPro" id="IPR001469">
    <property type="entry name" value="ATP_synth_F1_dsu/esu"/>
</dbReference>
<dbReference type="Pfam" id="PF02823">
    <property type="entry name" value="ATP-synt_DE_N"/>
    <property type="match status" value="1"/>
</dbReference>
<evidence type="ECO:0000313" key="9">
    <source>
        <dbReference type="Proteomes" id="UP000308121"/>
    </source>
</evidence>
<dbReference type="CDD" id="cd12152">
    <property type="entry name" value="F1-ATPase_delta"/>
    <property type="match status" value="1"/>
</dbReference>
<evidence type="ECO:0000256" key="4">
    <source>
        <dbReference type="ARBA" id="ARBA00023065"/>
    </source>
</evidence>
<organism evidence="8 9">
    <name type="scientific">Cellulomonas hominis</name>
    <dbReference type="NCBI Taxonomy" id="156981"/>
    <lineage>
        <taxon>Bacteria</taxon>
        <taxon>Bacillati</taxon>
        <taxon>Actinomycetota</taxon>
        <taxon>Actinomycetes</taxon>
        <taxon>Micrococcales</taxon>
        <taxon>Cellulomonadaceae</taxon>
        <taxon>Cellulomonas</taxon>
    </lineage>
</organism>
<keyword evidence="6" id="KW-0139">CF(1)</keyword>
<dbReference type="InterPro" id="IPR036771">
    <property type="entry name" value="ATPsynth_dsu/esu_N"/>
</dbReference>
<evidence type="ECO:0000256" key="2">
    <source>
        <dbReference type="ARBA" id="ARBA00005712"/>
    </source>
</evidence>
<keyword evidence="6" id="KW-0066">ATP synthesis</keyword>
<comment type="similarity">
    <text evidence="2">Belongs to the ATPase epsilon chain family.</text>
</comment>
<feature type="domain" description="ATP synthase F1 complex delta/epsilon subunit N-terminal" evidence="7">
    <location>
        <begin position="1"/>
        <end position="79"/>
    </location>
</feature>
<reference evidence="8 9" key="1">
    <citation type="submission" date="2019-05" db="EMBL/GenBank/DDBJ databases">
        <title>Genome sequence of Cellulomonas hominis strain CS1.</title>
        <authorList>
            <person name="Belmont J."/>
            <person name="Maclea K.S."/>
        </authorList>
    </citation>
    <scope>NUCLEOTIDE SEQUENCE [LARGE SCALE GENOMIC DNA]</scope>
    <source>
        <strain evidence="8 9">CS1</strain>
    </source>
</reference>
<evidence type="ECO:0000313" key="8">
    <source>
        <dbReference type="EMBL" id="TKR23156.1"/>
    </source>
</evidence>
<comment type="subcellular location">
    <subcellularLocation>
        <location evidence="1">Cell membrane</location>
        <topology evidence="1">Peripheral membrane protein</topology>
    </subcellularLocation>
</comment>
<evidence type="ECO:0000259" key="7">
    <source>
        <dbReference type="Pfam" id="PF02823"/>
    </source>
</evidence>
<dbReference type="InterPro" id="IPR020546">
    <property type="entry name" value="ATP_synth_F1_dsu/esu_N"/>
</dbReference>
<dbReference type="GO" id="GO:0046933">
    <property type="term" value="F:proton-transporting ATP synthase activity, rotational mechanism"/>
    <property type="evidence" value="ECO:0007669"/>
    <property type="project" value="InterPro"/>
</dbReference>
<evidence type="ECO:0000256" key="6">
    <source>
        <dbReference type="ARBA" id="ARBA00023196"/>
    </source>
</evidence>
<proteinExistence type="inferred from homology"/>
<dbReference type="GO" id="GO:0005886">
    <property type="term" value="C:plasma membrane"/>
    <property type="evidence" value="ECO:0007669"/>
    <property type="project" value="UniProtKB-SubCell"/>
</dbReference>
<dbReference type="OrthoDB" id="9791445at2"/>
<evidence type="ECO:0000256" key="5">
    <source>
        <dbReference type="ARBA" id="ARBA00023136"/>
    </source>
</evidence>
<comment type="caution">
    <text evidence="8">The sequence shown here is derived from an EMBL/GenBank/DDBJ whole genome shotgun (WGS) entry which is preliminary data.</text>
</comment>
<accession>A0A7Z8JZA9</accession>
<evidence type="ECO:0000256" key="1">
    <source>
        <dbReference type="ARBA" id="ARBA00004202"/>
    </source>
</evidence>
<dbReference type="AlphaFoldDB" id="A0A7Z8JZA9"/>
<dbReference type="SUPFAM" id="SSF51344">
    <property type="entry name" value="Epsilon subunit of F1F0-ATP synthase N-terminal domain"/>
    <property type="match status" value="1"/>
</dbReference>
<dbReference type="Gene3D" id="2.60.15.10">
    <property type="entry name" value="F0F1 ATP synthase delta/epsilon subunit, N-terminal"/>
    <property type="match status" value="1"/>
</dbReference>
<sequence>MTVTVVAPDRVLLSGPAARVTVPSVAGSLGILARHEPVAALLAAGAVRVLPVDGPEIEVHITGGFVVGDDDQVTVLVDATRADG</sequence>
<name>A0A7Z8JZA9_9CELL</name>
<keyword evidence="4" id="KW-0406">Ion transport</keyword>
<evidence type="ECO:0000256" key="3">
    <source>
        <dbReference type="ARBA" id="ARBA00022448"/>
    </source>
</evidence>
<keyword evidence="3" id="KW-0813">Transport</keyword>
<dbReference type="GO" id="GO:0045259">
    <property type="term" value="C:proton-transporting ATP synthase complex"/>
    <property type="evidence" value="ECO:0007669"/>
    <property type="project" value="UniProtKB-KW"/>
</dbReference>
<keyword evidence="5" id="KW-0472">Membrane</keyword>
<dbReference type="Proteomes" id="UP000308121">
    <property type="component" value="Unassembled WGS sequence"/>
</dbReference>
<gene>
    <name evidence="8" type="ORF">FA014_12730</name>
</gene>